<proteinExistence type="predicted"/>
<evidence type="ECO:0008006" key="2">
    <source>
        <dbReference type="Google" id="ProtNLM"/>
    </source>
</evidence>
<dbReference type="PANTHER" id="PTHR36142">
    <property type="entry name" value="METALLO-HYDROLASE/OXIDOREDUCTASE SUPERFAMILY PROTEIN"/>
    <property type="match status" value="1"/>
</dbReference>
<sequence length="341" mass="38066">MGAVELHKLNGDTSWLLRLPTWSPGKDARYYNLVLDPWLDATPQLDGSPLFSRQTRKEPAAFASVAQLDRWLNDQSQGSGQLDAILFSHPFTDHLHPETIADDDSLAVLQRATIFTTADLLSALRSLPVKFDRSKVVNLSSVARRQDADQDGTLPEGISIQHLPARDWTLSPAWTKLHGAILVSCRNAARPVHIVYSPHGITPTSLPDTLKQDRREEERRVLIHSFDHQSLPLIGAVACAFPNILDLIPTFQPDLVLATHDEHKRAEGLVGRLISRKPFALEDAQQLLEEQYPQQAQRCVLKALAPDDSVRIVSVPALLRQHVLVHFSHLKLPLLTPHILT</sequence>
<name>A0A140KNT1_9BASI</name>
<dbReference type="AlphaFoldDB" id="A0A140KNT1"/>
<reference evidence="1" key="1">
    <citation type="submission" date="2014-06" db="EMBL/GenBank/DDBJ databases">
        <authorList>
            <person name="Ju J."/>
            <person name="Zhang J."/>
        </authorList>
    </citation>
    <scope>NUCLEOTIDE SEQUENCE</scope>
    <source>
        <strain evidence="1">SscI8</strain>
    </source>
</reference>
<dbReference type="PANTHER" id="PTHR36142:SF2">
    <property type="entry name" value="METALLO-HYDROLASE_OXIDOREDUCTASE SUPERFAMILY PROTEIN"/>
    <property type="match status" value="1"/>
</dbReference>
<accession>A0A140KNT1</accession>
<evidence type="ECO:0000313" key="1">
    <source>
        <dbReference type="EMBL" id="CDU26456.1"/>
    </source>
</evidence>
<dbReference type="Gene3D" id="3.60.15.10">
    <property type="entry name" value="Ribonuclease Z/Hydroxyacylglutathione hydrolase-like"/>
    <property type="match status" value="1"/>
</dbReference>
<gene>
    <name evidence="1" type="ORF">SPSC_06650</name>
</gene>
<dbReference type="EMBL" id="LK056694">
    <property type="protein sequence ID" value="CDU26456.1"/>
    <property type="molecule type" value="Genomic_DNA"/>
</dbReference>
<dbReference type="InterPro" id="IPR036866">
    <property type="entry name" value="RibonucZ/Hydroxyglut_hydro"/>
</dbReference>
<dbReference type="OrthoDB" id="9971601at2759"/>
<organism evidence="1">
    <name type="scientific">Sporisorium scitamineum</name>
    <dbReference type="NCBI Taxonomy" id="49012"/>
    <lineage>
        <taxon>Eukaryota</taxon>
        <taxon>Fungi</taxon>
        <taxon>Dikarya</taxon>
        <taxon>Basidiomycota</taxon>
        <taxon>Ustilaginomycotina</taxon>
        <taxon>Ustilaginomycetes</taxon>
        <taxon>Ustilaginales</taxon>
        <taxon>Ustilaginaceae</taxon>
        <taxon>Sporisorium</taxon>
    </lineage>
</organism>
<protein>
    <recommendedName>
        <fullName evidence="2">Metallo-beta-lactamase domain-containing protein</fullName>
    </recommendedName>
</protein>